<comment type="caution">
    <text evidence="2">The sequence shown here is derived from an EMBL/GenBank/DDBJ whole genome shotgun (WGS) entry which is preliminary data.</text>
</comment>
<keyword evidence="3" id="KW-1185">Reference proteome</keyword>
<feature type="signal peptide" evidence="1">
    <location>
        <begin position="1"/>
        <end position="18"/>
    </location>
</feature>
<protein>
    <submittedName>
        <fullName evidence="2">Uncharacterized protein</fullName>
    </submittedName>
</protein>
<organism evidence="2 3">
    <name type="scientific">Camellia sinensis</name>
    <name type="common">Tea plant</name>
    <name type="synonym">Thea sinensis</name>
    <dbReference type="NCBI Taxonomy" id="4442"/>
    <lineage>
        <taxon>Eukaryota</taxon>
        <taxon>Viridiplantae</taxon>
        <taxon>Streptophyta</taxon>
        <taxon>Embryophyta</taxon>
        <taxon>Tracheophyta</taxon>
        <taxon>Spermatophyta</taxon>
        <taxon>Magnoliopsida</taxon>
        <taxon>eudicotyledons</taxon>
        <taxon>Gunneridae</taxon>
        <taxon>Pentapetalae</taxon>
        <taxon>asterids</taxon>
        <taxon>Ericales</taxon>
        <taxon>Theaceae</taxon>
        <taxon>Camellia</taxon>
    </lineage>
</organism>
<evidence type="ECO:0000313" key="3">
    <source>
        <dbReference type="Proteomes" id="UP000593564"/>
    </source>
</evidence>
<gene>
    <name evidence="2" type="ORF">HYC85_027970</name>
</gene>
<reference evidence="2 3" key="2">
    <citation type="submission" date="2020-07" db="EMBL/GenBank/DDBJ databases">
        <title>Genome assembly of wild tea tree DASZ reveals pedigree and selection history of tea varieties.</title>
        <authorList>
            <person name="Zhang W."/>
        </authorList>
    </citation>
    <scope>NUCLEOTIDE SEQUENCE [LARGE SCALE GENOMIC DNA]</scope>
    <source>
        <strain evidence="3">cv. G240</strain>
        <tissue evidence="2">Leaf</tissue>
    </source>
</reference>
<dbReference type="Proteomes" id="UP000593564">
    <property type="component" value="Unassembled WGS sequence"/>
</dbReference>
<keyword evidence="1" id="KW-0732">Signal</keyword>
<sequence>MYCWWSVSSNLWLFMVMAEVENRRIMPMSTAEVENRRIMLMAMAQVGNSYTIFYNHNTKIMAQEVERTV</sequence>
<reference evidence="3" key="1">
    <citation type="journal article" date="2020" name="Nat. Commun.">
        <title>Genome assembly of wild tea tree DASZ reveals pedigree and selection history of tea varieties.</title>
        <authorList>
            <person name="Zhang W."/>
            <person name="Zhang Y."/>
            <person name="Qiu H."/>
            <person name="Guo Y."/>
            <person name="Wan H."/>
            <person name="Zhang X."/>
            <person name="Scossa F."/>
            <person name="Alseekh S."/>
            <person name="Zhang Q."/>
            <person name="Wang P."/>
            <person name="Xu L."/>
            <person name="Schmidt M.H."/>
            <person name="Jia X."/>
            <person name="Li D."/>
            <person name="Zhu A."/>
            <person name="Guo F."/>
            <person name="Chen W."/>
            <person name="Ni D."/>
            <person name="Usadel B."/>
            <person name="Fernie A.R."/>
            <person name="Wen W."/>
        </authorList>
    </citation>
    <scope>NUCLEOTIDE SEQUENCE [LARGE SCALE GENOMIC DNA]</scope>
    <source>
        <strain evidence="3">cv. G240</strain>
    </source>
</reference>
<proteinExistence type="predicted"/>
<dbReference type="AlphaFoldDB" id="A0A7J7FU38"/>
<name>A0A7J7FU38_CAMSI</name>
<accession>A0A7J7FU38</accession>
<dbReference type="EMBL" id="JACBKZ010000014">
    <property type="protein sequence ID" value="KAF5931799.1"/>
    <property type="molecule type" value="Genomic_DNA"/>
</dbReference>
<feature type="chain" id="PRO_5029688500" evidence="1">
    <location>
        <begin position="19"/>
        <end position="69"/>
    </location>
</feature>
<evidence type="ECO:0000313" key="2">
    <source>
        <dbReference type="EMBL" id="KAF5931799.1"/>
    </source>
</evidence>
<evidence type="ECO:0000256" key="1">
    <source>
        <dbReference type="SAM" id="SignalP"/>
    </source>
</evidence>